<dbReference type="PIRSF" id="PIRSF010372">
    <property type="entry name" value="PaiB"/>
    <property type="match status" value="1"/>
</dbReference>
<organism evidence="1">
    <name type="scientific">marine sediment metagenome</name>
    <dbReference type="NCBI Taxonomy" id="412755"/>
    <lineage>
        <taxon>unclassified sequences</taxon>
        <taxon>metagenomes</taxon>
        <taxon>ecological metagenomes</taxon>
    </lineage>
</organism>
<evidence type="ECO:0008006" key="2">
    <source>
        <dbReference type="Google" id="ProtNLM"/>
    </source>
</evidence>
<dbReference type="EMBL" id="LAZR01028128">
    <property type="protein sequence ID" value="KKL63548.1"/>
    <property type="molecule type" value="Genomic_DNA"/>
</dbReference>
<protein>
    <recommendedName>
        <fullName evidence="2">Negative transcriptional regulator</fullName>
    </recommendedName>
</protein>
<dbReference type="Pfam" id="PF04299">
    <property type="entry name" value="FMN_bind_2"/>
    <property type="match status" value="1"/>
</dbReference>
<dbReference type="InterPro" id="IPR012349">
    <property type="entry name" value="Split_barrel_FMN-bd"/>
</dbReference>
<dbReference type="PANTHER" id="PTHR35802:SF1">
    <property type="entry name" value="PROTEASE SYNTHASE AND SPORULATION PROTEIN PAI 2"/>
    <property type="match status" value="1"/>
</dbReference>
<gene>
    <name evidence="1" type="ORF">LCGC14_2174000</name>
</gene>
<dbReference type="Gene3D" id="2.30.110.10">
    <property type="entry name" value="Electron Transport, Fmn-binding Protein, Chain A"/>
    <property type="match status" value="1"/>
</dbReference>
<evidence type="ECO:0000313" key="1">
    <source>
        <dbReference type="EMBL" id="KKL63548.1"/>
    </source>
</evidence>
<dbReference type="InterPro" id="IPR007396">
    <property type="entry name" value="TR_PAI2-type"/>
</dbReference>
<comment type="caution">
    <text evidence="1">The sequence shown here is derived from an EMBL/GenBank/DDBJ whole genome shotgun (WGS) entry which is preliminary data.</text>
</comment>
<sequence length="209" mass="22670">MHPNPIFRRAEDSLSLDFARERGFGVLTINGPAGPLLAHVPFLLDAGGGQAELHLARSNPILRLLDTPQAAVIAVSGPDAYVSPDWYGVEDQVPTWNYVAVHLRGPLERLPQDRLAEMLDRQSAHAEATLTPKRPWTADKMTPELRTRMMRAIVPCRLRVEIVENTWKLSQNKSCDARAMAAAGVAAGGGPGQEATLLAGLMDTPPARA</sequence>
<accession>A0A0F9DP46</accession>
<dbReference type="SUPFAM" id="SSF50475">
    <property type="entry name" value="FMN-binding split barrel"/>
    <property type="match status" value="1"/>
</dbReference>
<proteinExistence type="predicted"/>
<dbReference type="PANTHER" id="PTHR35802">
    <property type="entry name" value="PROTEASE SYNTHASE AND SPORULATION PROTEIN PAI 2"/>
    <property type="match status" value="1"/>
</dbReference>
<reference evidence="1" key="1">
    <citation type="journal article" date="2015" name="Nature">
        <title>Complex archaea that bridge the gap between prokaryotes and eukaryotes.</title>
        <authorList>
            <person name="Spang A."/>
            <person name="Saw J.H."/>
            <person name="Jorgensen S.L."/>
            <person name="Zaremba-Niedzwiedzka K."/>
            <person name="Martijn J."/>
            <person name="Lind A.E."/>
            <person name="van Eijk R."/>
            <person name="Schleper C."/>
            <person name="Guy L."/>
            <person name="Ettema T.J."/>
        </authorList>
    </citation>
    <scope>NUCLEOTIDE SEQUENCE</scope>
</reference>
<dbReference type="AlphaFoldDB" id="A0A0F9DP46"/>
<name>A0A0F9DP46_9ZZZZ</name>